<evidence type="ECO:0000256" key="3">
    <source>
        <dbReference type="SAM" id="MobiDB-lite"/>
    </source>
</evidence>
<gene>
    <name evidence="5" type="ORF">Nepgr_003385</name>
</gene>
<keyword evidence="6" id="KW-1185">Reference proteome</keyword>
<keyword evidence="4" id="KW-1133">Transmembrane helix</keyword>
<dbReference type="GO" id="GO:0098542">
    <property type="term" value="P:defense response to other organism"/>
    <property type="evidence" value="ECO:0007669"/>
    <property type="project" value="InterPro"/>
</dbReference>
<sequence length="295" mass="33831">MSQYDDNNPHFRPRIQPQDQPPAVPPPRIHPRQRPQTPFRQDHPADVPSSPMLQTYQPDPTQSLPPQPRRQTPHPQPELMPPQSAIQPQRQPPQNTEQNLMYPSPSKTNPITWFGAVFCFILWVVIILGGLLVLIIYLIYRPRIPHFHITSATLNSAYLDTGYLLNADLTLLANFTNPSSRVSVDFNYVILQLSYENRLIADQYIEPFSVMRTESQLANVEMVSSQVRLPMRVSQQLMKQMESNRIAFQVDGLFHARSKFGSVLRYSYWLYAHCSIVLTGPPSGIMVASKCRTKR</sequence>
<protein>
    <recommendedName>
        <fullName evidence="7">Late embryogenesis abundant protein LEA-2 subgroup domain-containing protein</fullName>
    </recommendedName>
</protein>
<evidence type="ECO:0008006" key="7">
    <source>
        <dbReference type="Google" id="ProtNLM"/>
    </source>
</evidence>
<evidence type="ECO:0000313" key="6">
    <source>
        <dbReference type="Proteomes" id="UP001279734"/>
    </source>
</evidence>
<dbReference type="GO" id="GO:0005886">
    <property type="term" value="C:plasma membrane"/>
    <property type="evidence" value="ECO:0007669"/>
    <property type="project" value="TreeGrafter"/>
</dbReference>
<dbReference type="EMBL" id="BSYO01000003">
    <property type="protein sequence ID" value="GMH01546.1"/>
    <property type="molecule type" value="Genomic_DNA"/>
</dbReference>
<dbReference type="PANTHER" id="PTHR31234">
    <property type="entry name" value="LATE EMBRYOGENESIS ABUNDANT (LEA) HYDROXYPROLINE-RICH GLYCOPROTEIN FAMILY"/>
    <property type="match status" value="1"/>
</dbReference>
<dbReference type="PANTHER" id="PTHR31234:SF42">
    <property type="entry name" value="LATE EMBRYOGENESIS ABUNDANT (LEA) HYDROXYPROLINE-RICH GLYCOPROTEIN FAMILY"/>
    <property type="match status" value="1"/>
</dbReference>
<dbReference type="InterPro" id="IPR044839">
    <property type="entry name" value="NDR1-like"/>
</dbReference>
<organism evidence="5 6">
    <name type="scientific">Nepenthes gracilis</name>
    <name type="common">Slender pitcher plant</name>
    <dbReference type="NCBI Taxonomy" id="150966"/>
    <lineage>
        <taxon>Eukaryota</taxon>
        <taxon>Viridiplantae</taxon>
        <taxon>Streptophyta</taxon>
        <taxon>Embryophyta</taxon>
        <taxon>Tracheophyta</taxon>
        <taxon>Spermatophyta</taxon>
        <taxon>Magnoliopsida</taxon>
        <taxon>eudicotyledons</taxon>
        <taxon>Gunneridae</taxon>
        <taxon>Pentapetalae</taxon>
        <taxon>Caryophyllales</taxon>
        <taxon>Nepenthaceae</taxon>
        <taxon>Nepenthes</taxon>
    </lineage>
</organism>
<evidence type="ECO:0000256" key="1">
    <source>
        <dbReference type="ARBA" id="ARBA00004370"/>
    </source>
</evidence>
<feature type="compositionally biased region" description="Polar residues" evidence="3">
    <location>
        <begin position="51"/>
        <end position="62"/>
    </location>
</feature>
<feature type="compositionally biased region" description="Pro residues" evidence="3">
    <location>
        <begin position="19"/>
        <end position="28"/>
    </location>
</feature>
<keyword evidence="2 4" id="KW-0472">Membrane</keyword>
<accession>A0AAD3XDT7</accession>
<comment type="subcellular location">
    <subcellularLocation>
        <location evidence="1">Membrane</location>
    </subcellularLocation>
</comment>
<evidence type="ECO:0000256" key="4">
    <source>
        <dbReference type="SAM" id="Phobius"/>
    </source>
</evidence>
<proteinExistence type="predicted"/>
<feature type="region of interest" description="Disordered" evidence="3">
    <location>
        <begin position="1"/>
        <end position="103"/>
    </location>
</feature>
<feature type="compositionally biased region" description="Polar residues" evidence="3">
    <location>
        <begin position="84"/>
        <end position="103"/>
    </location>
</feature>
<evidence type="ECO:0000313" key="5">
    <source>
        <dbReference type="EMBL" id="GMH01546.1"/>
    </source>
</evidence>
<feature type="transmembrane region" description="Helical" evidence="4">
    <location>
        <begin position="111"/>
        <end position="140"/>
    </location>
</feature>
<reference evidence="5" key="1">
    <citation type="submission" date="2023-05" db="EMBL/GenBank/DDBJ databases">
        <title>Nepenthes gracilis genome sequencing.</title>
        <authorList>
            <person name="Fukushima K."/>
        </authorList>
    </citation>
    <scope>NUCLEOTIDE SEQUENCE</scope>
    <source>
        <strain evidence="5">SING2019-196</strain>
    </source>
</reference>
<feature type="compositionally biased region" description="Pro residues" evidence="3">
    <location>
        <begin position="63"/>
        <end position="80"/>
    </location>
</feature>
<dbReference type="Proteomes" id="UP001279734">
    <property type="component" value="Unassembled WGS sequence"/>
</dbReference>
<comment type="caution">
    <text evidence="5">The sequence shown here is derived from an EMBL/GenBank/DDBJ whole genome shotgun (WGS) entry which is preliminary data.</text>
</comment>
<keyword evidence="4" id="KW-0812">Transmembrane</keyword>
<dbReference type="AlphaFoldDB" id="A0AAD3XDT7"/>
<name>A0AAD3XDT7_NEPGR</name>
<evidence type="ECO:0000256" key="2">
    <source>
        <dbReference type="ARBA" id="ARBA00023136"/>
    </source>
</evidence>